<organism evidence="1 2">
    <name type="scientific">Francisella halioticida</name>
    <dbReference type="NCBI Taxonomy" id="549298"/>
    <lineage>
        <taxon>Bacteria</taxon>
        <taxon>Pseudomonadati</taxon>
        <taxon>Pseudomonadota</taxon>
        <taxon>Gammaproteobacteria</taxon>
        <taxon>Thiotrichales</taxon>
        <taxon>Francisellaceae</taxon>
        <taxon>Francisella</taxon>
    </lineage>
</organism>
<keyword evidence="2" id="KW-1185">Reference proteome</keyword>
<evidence type="ECO:0000313" key="1">
    <source>
        <dbReference type="EMBL" id="ASG68558.1"/>
    </source>
</evidence>
<name>A0ABN5B499_9GAMM</name>
<reference evidence="1 2" key="1">
    <citation type="submission" date="2017-06" db="EMBL/GenBank/DDBJ databases">
        <title>Complete genome of Francisella halioticida.</title>
        <authorList>
            <person name="Sjodin A."/>
        </authorList>
    </citation>
    <scope>NUCLEOTIDE SEQUENCE [LARGE SCALE GENOMIC DNA]</scope>
    <source>
        <strain evidence="1 2">DSM 23729</strain>
    </source>
</reference>
<dbReference type="Proteomes" id="UP000249910">
    <property type="component" value="Chromosome"/>
</dbReference>
<sequence>MKKILVVILGLAIVSEVYAKSYTMYVKADEKSQKLGQVDDQNPQYQAIFSKKCWFEIVNNANGQVGWVKQKPQNKTSKTIQNDPVAQMLVDFQKQQQVLDQHFDKVVSNIDNNVDQLTSQSGSSAVKGKPKVFKEFNSIIIDSNGKTAKIIKKTQDGSGNVKTVEKVIPANQLSNIKLQS</sequence>
<dbReference type="EMBL" id="CP022132">
    <property type="protein sequence ID" value="ASG68558.1"/>
    <property type="molecule type" value="Genomic_DNA"/>
</dbReference>
<evidence type="ECO:0008006" key="3">
    <source>
        <dbReference type="Google" id="ProtNLM"/>
    </source>
</evidence>
<protein>
    <recommendedName>
        <fullName evidence="3">Outer membrane protein</fullName>
    </recommendedName>
</protein>
<proteinExistence type="predicted"/>
<accession>A0ABN5B499</accession>
<evidence type="ECO:0000313" key="2">
    <source>
        <dbReference type="Proteomes" id="UP000249910"/>
    </source>
</evidence>
<gene>
    <name evidence="1" type="ORF">CDV26_09280</name>
</gene>
<dbReference type="RefSeq" id="WP_088773038.1">
    <property type="nucleotide sequence ID" value="NZ_AP023082.1"/>
</dbReference>